<evidence type="ECO:0000313" key="2">
    <source>
        <dbReference type="Proteomes" id="UP000708208"/>
    </source>
</evidence>
<feature type="non-terminal residue" evidence="1">
    <location>
        <position position="50"/>
    </location>
</feature>
<proteinExistence type="predicted"/>
<gene>
    <name evidence="1" type="ORF">AFUS01_LOCUS31798</name>
</gene>
<sequence>MAARGIRSRVKLQKYDPYARNAKKLASLDLCSNWSFFETPECIMIDDDIS</sequence>
<dbReference type="Proteomes" id="UP000708208">
    <property type="component" value="Unassembled WGS sequence"/>
</dbReference>
<evidence type="ECO:0000313" key="1">
    <source>
        <dbReference type="EMBL" id="CAG7821461.1"/>
    </source>
</evidence>
<name>A0A8J2KP52_9HEXA</name>
<organism evidence="1 2">
    <name type="scientific">Allacma fusca</name>
    <dbReference type="NCBI Taxonomy" id="39272"/>
    <lineage>
        <taxon>Eukaryota</taxon>
        <taxon>Metazoa</taxon>
        <taxon>Ecdysozoa</taxon>
        <taxon>Arthropoda</taxon>
        <taxon>Hexapoda</taxon>
        <taxon>Collembola</taxon>
        <taxon>Symphypleona</taxon>
        <taxon>Sminthuridae</taxon>
        <taxon>Allacma</taxon>
    </lineage>
</organism>
<accession>A0A8J2KP52</accession>
<protein>
    <submittedName>
        <fullName evidence="1">Uncharacterized protein</fullName>
    </submittedName>
</protein>
<dbReference type="EMBL" id="CAJVCH010511930">
    <property type="protein sequence ID" value="CAG7821461.1"/>
    <property type="molecule type" value="Genomic_DNA"/>
</dbReference>
<dbReference type="AlphaFoldDB" id="A0A8J2KP52"/>
<comment type="caution">
    <text evidence="1">The sequence shown here is derived from an EMBL/GenBank/DDBJ whole genome shotgun (WGS) entry which is preliminary data.</text>
</comment>
<reference evidence="1" key="1">
    <citation type="submission" date="2021-06" db="EMBL/GenBank/DDBJ databases">
        <authorList>
            <person name="Hodson N. C."/>
            <person name="Mongue J. A."/>
            <person name="Jaron S. K."/>
        </authorList>
    </citation>
    <scope>NUCLEOTIDE SEQUENCE</scope>
</reference>
<keyword evidence="2" id="KW-1185">Reference proteome</keyword>